<evidence type="ECO:0000313" key="3">
    <source>
        <dbReference type="Proteomes" id="UP000183376"/>
    </source>
</evidence>
<dbReference type="PANTHER" id="PTHR43861">
    <property type="entry name" value="TRANS-ACONITATE 2-METHYLTRANSFERASE-RELATED"/>
    <property type="match status" value="1"/>
</dbReference>
<evidence type="ECO:0000313" key="2">
    <source>
        <dbReference type="EMBL" id="SDM41374.1"/>
    </source>
</evidence>
<dbReference type="AlphaFoldDB" id="A0A1G9T0Y1"/>
<organism evidence="2 3">
    <name type="scientific">Allokutzneria albata</name>
    <name type="common">Kibdelosporangium albatum</name>
    <dbReference type="NCBI Taxonomy" id="211114"/>
    <lineage>
        <taxon>Bacteria</taxon>
        <taxon>Bacillati</taxon>
        <taxon>Actinomycetota</taxon>
        <taxon>Actinomycetes</taxon>
        <taxon>Pseudonocardiales</taxon>
        <taxon>Pseudonocardiaceae</taxon>
        <taxon>Allokutzneria</taxon>
    </lineage>
</organism>
<accession>A0A1G9T0Y1</accession>
<dbReference type="GO" id="GO:0008757">
    <property type="term" value="F:S-adenosylmethionine-dependent methyltransferase activity"/>
    <property type="evidence" value="ECO:0007669"/>
    <property type="project" value="InterPro"/>
</dbReference>
<dbReference type="EMBL" id="LT629701">
    <property type="protein sequence ID" value="SDM41374.1"/>
    <property type="molecule type" value="Genomic_DNA"/>
</dbReference>
<dbReference type="SUPFAM" id="SSF53335">
    <property type="entry name" value="S-adenosyl-L-methionine-dependent methyltransferases"/>
    <property type="match status" value="1"/>
</dbReference>
<dbReference type="CDD" id="cd02440">
    <property type="entry name" value="AdoMet_MTases"/>
    <property type="match status" value="1"/>
</dbReference>
<dbReference type="GO" id="GO:0032259">
    <property type="term" value="P:methylation"/>
    <property type="evidence" value="ECO:0007669"/>
    <property type="project" value="UniProtKB-KW"/>
</dbReference>
<feature type="domain" description="Methyltransferase type 11" evidence="1">
    <location>
        <begin position="49"/>
        <end position="143"/>
    </location>
</feature>
<gene>
    <name evidence="2" type="ORF">SAMN04489726_1498</name>
</gene>
<dbReference type="InterPro" id="IPR029063">
    <property type="entry name" value="SAM-dependent_MTases_sf"/>
</dbReference>
<keyword evidence="2" id="KW-0489">Methyltransferase</keyword>
<dbReference type="STRING" id="211114.SAMN04489726_1498"/>
<dbReference type="OrthoDB" id="9799092at2"/>
<keyword evidence="2" id="KW-0808">Transferase</keyword>
<dbReference type="Gene3D" id="3.40.50.150">
    <property type="entry name" value="Vaccinia Virus protein VP39"/>
    <property type="match status" value="1"/>
</dbReference>
<name>A0A1G9T0Y1_ALLAB</name>
<evidence type="ECO:0000259" key="1">
    <source>
        <dbReference type="Pfam" id="PF08241"/>
    </source>
</evidence>
<keyword evidence="3" id="KW-1185">Reference proteome</keyword>
<sequence length="237" mass="26366">MVERVPDPTIYSEHATTYATFSERNAPNAHYDRPAILRLAGDVSGKRVLELGCAAGVLTEQLVARGADVLALDREPRMVEIARQRLGDRARVETADLEQPLALVPTGGIDLVVASLVLHYVEDWTPLFAELSRCLAPGGAFVFSIHHPVTGWMLSDQSDYHRVELVSETWDWDGSRVTAQMYRRPFSAIFAELSRAGFTVEVVDEPRPEPGPDVHPRMFEVLNTKPVFLYVRAVLAS</sequence>
<reference evidence="2 3" key="1">
    <citation type="submission" date="2016-10" db="EMBL/GenBank/DDBJ databases">
        <authorList>
            <person name="de Groot N.N."/>
        </authorList>
    </citation>
    <scope>NUCLEOTIDE SEQUENCE [LARGE SCALE GENOMIC DNA]</scope>
    <source>
        <strain evidence="2 3">DSM 44149</strain>
    </source>
</reference>
<protein>
    <submittedName>
        <fullName evidence="2">Trans-aconitate methyltransferase</fullName>
    </submittedName>
</protein>
<proteinExistence type="predicted"/>
<dbReference type="Pfam" id="PF08241">
    <property type="entry name" value="Methyltransf_11"/>
    <property type="match status" value="1"/>
</dbReference>
<dbReference type="eggNOG" id="COG2226">
    <property type="taxonomic scope" value="Bacteria"/>
</dbReference>
<dbReference type="InterPro" id="IPR013216">
    <property type="entry name" value="Methyltransf_11"/>
</dbReference>
<dbReference type="Proteomes" id="UP000183376">
    <property type="component" value="Chromosome I"/>
</dbReference>